<dbReference type="EMBL" id="LHZR01000074">
    <property type="protein sequence ID" value="KXV50606.1"/>
    <property type="molecule type" value="Genomic_DNA"/>
</dbReference>
<dbReference type="Proteomes" id="UP000075636">
    <property type="component" value="Unassembled WGS sequence"/>
</dbReference>
<proteinExistence type="predicted"/>
<evidence type="ECO:0000313" key="2">
    <source>
        <dbReference type="Proteomes" id="UP000075636"/>
    </source>
</evidence>
<organism evidence="1 2">
    <name type="scientific">Gluconobacter albidus</name>
    <dbReference type="NCBI Taxonomy" id="318683"/>
    <lineage>
        <taxon>Bacteria</taxon>
        <taxon>Pseudomonadati</taxon>
        <taxon>Pseudomonadota</taxon>
        <taxon>Alphaproteobacteria</taxon>
        <taxon>Acetobacterales</taxon>
        <taxon>Acetobacteraceae</taxon>
        <taxon>Gluconobacter</taxon>
    </lineage>
</organism>
<comment type="caution">
    <text evidence="1">The sequence shown here is derived from an EMBL/GenBank/DDBJ whole genome shotgun (WGS) entry which is preliminary data.</text>
</comment>
<evidence type="ECO:0000313" key="1">
    <source>
        <dbReference type="EMBL" id="KXV50606.1"/>
    </source>
</evidence>
<sequence>MGSVVPPVNNNNTDFGKVTAWEKLKTLKDTLVDLKEYSRKLASSFIITPTDLEELEVMFSACQSLAQSLAGYSFEETETEQLRQDCLNCFALLKVGFAPCGDFEAVFSG</sequence>
<dbReference type="AlphaFoldDB" id="A0A149TMV7"/>
<dbReference type="PATRIC" id="fig|318683.6.peg.3551"/>
<reference evidence="1 2" key="1">
    <citation type="submission" date="2015-06" db="EMBL/GenBank/DDBJ databases">
        <title>Improved classification and identification of acetic acid bacteria using matrix-assisted laser desorption/ionization time-of-flight mass spectrometry; Gluconobacter nephelii and Gluconobacter uchimurae are later heterotypic synonyms of Gluconobacter japonicus and Gluconobacter oxydans, respectively.</title>
        <authorList>
            <person name="Li L."/>
            <person name="Cleenwerck I."/>
            <person name="De Vuyst L."/>
            <person name="Vandamme P."/>
        </authorList>
    </citation>
    <scope>NUCLEOTIDE SEQUENCE [LARGE SCALE GENOMIC DNA]</scope>
    <source>
        <strain evidence="1 2">LMG 1768</strain>
    </source>
</reference>
<accession>A0A149TMV7</accession>
<dbReference type="RefSeq" id="WP_062105938.1">
    <property type="nucleotide sequence ID" value="NZ_LHZR01000074.1"/>
</dbReference>
<gene>
    <name evidence="1" type="ORF">AD945_01560</name>
</gene>
<protein>
    <submittedName>
        <fullName evidence="1">Uncharacterized protein</fullName>
    </submittedName>
</protein>
<name>A0A149TMV7_9PROT</name>